<comment type="caution">
    <text evidence="1">The sequence shown here is derived from an EMBL/GenBank/DDBJ whole genome shotgun (WGS) entry which is preliminary data.</text>
</comment>
<gene>
    <name evidence="1" type="ORF">BDR25DRAFT_12700</name>
</gene>
<name>A0ACB6R1L8_9PLEO</name>
<evidence type="ECO:0000313" key="1">
    <source>
        <dbReference type="EMBL" id="KAF2472937.1"/>
    </source>
</evidence>
<protein>
    <submittedName>
        <fullName evidence="1">Uncharacterized protein</fullName>
    </submittedName>
</protein>
<organism evidence="1 2">
    <name type="scientific">Lindgomyces ingoldianus</name>
    <dbReference type="NCBI Taxonomy" id="673940"/>
    <lineage>
        <taxon>Eukaryota</taxon>
        <taxon>Fungi</taxon>
        <taxon>Dikarya</taxon>
        <taxon>Ascomycota</taxon>
        <taxon>Pezizomycotina</taxon>
        <taxon>Dothideomycetes</taxon>
        <taxon>Pleosporomycetidae</taxon>
        <taxon>Pleosporales</taxon>
        <taxon>Lindgomycetaceae</taxon>
        <taxon>Lindgomyces</taxon>
    </lineage>
</organism>
<accession>A0ACB6R1L8</accession>
<dbReference type="EMBL" id="MU003501">
    <property type="protein sequence ID" value="KAF2472937.1"/>
    <property type="molecule type" value="Genomic_DNA"/>
</dbReference>
<proteinExistence type="predicted"/>
<sequence>MDDLPLELLSMIVEELWEDSPDATGRGPRLTHPKTKSKDNLLINIRSVRLVCKAFRHAAANLFGETFFQVRWVSLSRKSLLDLAAISELPEYVRHIHTLRISTVKFDRELDNQGEALELLSKALAKLQPKLRSILFSLKCSQRSRDCQDEIKVIHIVRNALLHSEVQPARLRVYTNKPSALALPDPELQDAHMKNMESLRCLKLDFLNESTVDSEIHQNLTRGTIARYIAGMPQLQNVSIYFASEIWYRTPLNQILGKAVIKNLKSLRICGFNCRENEMMNFILRHRDTLRSLEIADFKLRNGLWRNIFTAIREKTYVEKLVFRRVWDKQEVFSLSDESFQGFTRSEIELVDWDKIATQREDSDLDLEPVELGETGMFISFPEDLLYDPEDIGDDEDVVNPIPYFAHELLHPGISGQTGEHEGSEDGTTESTETSMESHGSVINGGLEKL</sequence>
<dbReference type="Proteomes" id="UP000799755">
    <property type="component" value="Unassembled WGS sequence"/>
</dbReference>
<keyword evidence="2" id="KW-1185">Reference proteome</keyword>
<reference evidence="1" key="1">
    <citation type="journal article" date="2020" name="Stud. Mycol.">
        <title>101 Dothideomycetes genomes: a test case for predicting lifestyles and emergence of pathogens.</title>
        <authorList>
            <person name="Haridas S."/>
            <person name="Albert R."/>
            <person name="Binder M."/>
            <person name="Bloem J."/>
            <person name="Labutti K."/>
            <person name="Salamov A."/>
            <person name="Andreopoulos B."/>
            <person name="Baker S."/>
            <person name="Barry K."/>
            <person name="Bills G."/>
            <person name="Bluhm B."/>
            <person name="Cannon C."/>
            <person name="Castanera R."/>
            <person name="Culley D."/>
            <person name="Daum C."/>
            <person name="Ezra D."/>
            <person name="Gonzalez J."/>
            <person name="Henrissat B."/>
            <person name="Kuo A."/>
            <person name="Liang C."/>
            <person name="Lipzen A."/>
            <person name="Lutzoni F."/>
            <person name="Magnuson J."/>
            <person name="Mondo S."/>
            <person name="Nolan M."/>
            <person name="Ohm R."/>
            <person name="Pangilinan J."/>
            <person name="Park H.-J."/>
            <person name="Ramirez L."/>
            <person name="Alfaro M."/>
            <person name="Sun H."/>
            <person name="Tritt A."/>
            <person name="Yoshinaga Y."/>
            <person name="Zwiers L.-H."/>
            <person name="Turgeon B."/>
            <person name="Goodwin S."/>
            <person name="Spatafora J."/>
            <person name="Crous P."/>
            <person name="Grigoriev I."/>
        </authorList>
    </citation>
    <scope>NUCLEOTIDE SEQUENCE</scope>
    <source>
        <strain evidence="1">ATCC 200398</strain>
    </source>
</reference>
<evidence type="ECO:0000313" key="2">
    <source>
        <dbReference type="Proteomes" id="UP000799755"/>
    </source>
</evidence>